<dbReference type="InterPro" id="IPR007348">
    <property type="entry name" value="CopC_dom"/>
</dbReference>
<reference evidence="9 10" key="1">
    <citation type="submission" date="2020-08" db="EMBL/GenBank/DDBJ databases">
        <title>Sequencing the genomes of 1000 actinobacteria strains.</title>
        <authorList>
            <person name="Klenk H.-P."/>
        </authorList>
    </citation>
    <scope>NUCLEOTIDE SEQUENCE [LARGE SCALE GENOMIC DNA]</scope>
    <source>
        <strain evidence="9 10">DSM 12511</strain>
    </source>
</reference>
<dbReference type="InterPro" id="IPR032694">
    <property type="entry name" value="CopC/D"/>
</dbReference>
<keyword evidence="6" id="KW-1133">Transmembrane helix</keyword>
<comment type="caution">
    <text evidence="9">The sequence shown here is derived from an EMBL/GenBank/DDBJ whole genome shotgun (WGS) entry which is preliminary data.</text>
</comment>
<evidence type="ECO:0000259" key="8">
    <source>
        <dbReference type="Pfam" id="PF04234"/>
    </source>
</evidence>
<comment type="subcellular location">
    <subcellularLocation>
        <location evidence="1">Cell envelope</location>
    </subcellularLocation>
</comment>
<dbReference type="SUPFAM" id="SSF81296">
    <property type="entry name" value="E set domains"/>
    <property type="match status" value="1"/>
</dbReference>
<dbReference type="PANTHER" id="PTHR34820:SF4">
    <property type="entry name" value="INNER MEMBRANE PROTEIN YEBZ"/>
    <property type="match status" value="1"/>
</dbReference>
<keyword evidence="4" id="KW-0186">Copper</keyword>
<feature type="domain" description="CopC" evidence="8">
    <location>
        <begin position="31"/>
        <end position="124"/>
    </location>
</feature>
<dbReference type="AlphaFoldDB" id="A0A7X0FRG7"/>
<dbReference type="GO" id="GO:0005886">
    <property type="term" value="C:plasma membrane"/>
    <property type="evidence" value="ECO:0007669"/>
    <property type="project" value="TreeGrafter"/>
</dbReference>
<protein>
    <submittedName>
        <fullName evidence="9">Methionine-rich copper-binding protein CopC</fullName>
    </submittedName>
</protein>
<dbReference type="Pfam" id="PF04234">
    <property type="entry name" value="CopC"/>
    <property type="match status" value="1"/>
</dbReference>
<dbReference type="PANTHER" id="PTHR34820">
    <property type="entry name" value="INNER MEMBRANE PROTEIN YEBZ"/>
    <property type="match status" value="1"/>
</dbReference>
<evidence type="ECO:0000256" key="2">
    <source>
        <dbReference type="ARBA" id="ARBA00022723"/>
    </source>
</evidence>
<feature type="compositionally biased region" description="Low complexity" evidence="5">
    <location>
        <begin position="133"/>
        <end position="149"/>
    </location>
</feature>
<dbReference type="GO" id="GO:0042597">
    <property type="term" value="C:periplasmic space"/>
    <property type="evidence" value="ECO:0007669"/>
    <property type="project" value="InterPro"/>
</dbReference>
<proteinExistence type="predicted"/>
<evidence type="ECO:0000256" key="4">
    <source>
        <dbReference type="ARBA" id="ARBA00023008"/>
    </source>
</evidence>
<evidence type="ECO:0000313" key="10">
    <source>
        <dbReference type="Proteomes" id="UP000537775"/>
    </source>
</evidence>
<evidence type="ECO:0000256" key="6">
    <source>
        <dbReference type="SAM" id="Phobius"/>
    </source>
</evidence>
<keyword evidence="6" id="KW-0812">Transmembrane</keyword>
<dbReference type="GO" id="GO:0030313">
    <property type="term" value="C:cell envelope"/>
    <property type="evidence" value="ECO:0007669"/>
    <property type="project" value="UniProtKB-SubCell"/>
</dbReference>
<accession>A0A7X0FRG7</accession>
<evidence type="ECO:0000256" key="1">
    <source>
        <dbReference type="ARBA" id="ARBA00004196"/>
    </source>
</evidence>
<dbReference type="Proteomes" id="UP000537775">
    <property type="component" value="Unassembled WGS sequence"/>
</dbReference>
<feature type="chain" id="PRO_5031401163" evidence="7">
    <location>
        <begin position="31"/>
        <end position="210"/>
    </location>
</feature>
<dbReference type="InterPro" id="IPR014756">
    <property type="entry name" value="Ig_E-set"/>
</dbReference>
<dbReference type="GO" id="GO:0046688">
    <property type="term" value="P:response to copper ion"/>
    <property type="evidence" value="ECO:0007669"/>
    <property type="project" value="InterPro"/>
</dbReference>
<evidence type="ECO:0000256" key="5">
    <source>
        <dbReference type="SAM" id="MobiDB-lite"/>
    </source>
</evidence>
<evidence type="ECO:0000313" key="9">
    <source>
        <dbReference type="EMBL" id="MBB6392352.1"/>
    </source>
</evidence>
<dbReference type="Gene3D" id="2.60.40.1220">
    <property type="match status" value="1"/>
</dbReference>
<keyword evidence="6" id="KW-0472">Membrane</keyword>
<dbReference type="GO" id="GO:0006825">
    <property type="term" value="P:copper ion transport"/>
    <property type="evidence" value="ECO:0007669"/>
    <property type="project" value="InterPro"/>
</dbReference>
<name>A0A7X0FRG7_9MICO</name>
<dbReference type="InterPro" id="IPR014755">
    <property type="entry name" value="Cu-Rt/internalin_Ig-like"/>
</dbReference>
<evidence type="ECO:0000256" key="3">
    <source>
        <dbReference type="ARBA" id="ARBA00022729"/>
    </source>
</evidence>
<sequence length="210" mass="20803">MSAVRSLSRFGVAVALAAAAALSAAVPASAHDDLVRSDPAEDAALAAAPAQVTLEFTDEVLTVGAVIVVVDASGADWVDGDLEIREGTVVAPLEKGMPDAGYEVRWRVVSADGHPISGLIPFTVGDAEPLARESAAGASGDSEAEASGDTGTQITQEGGIPRVVLIGGIGAAVAAAGFAAVTLIRRRASVAGGTGTGTNSAGSEDRKESL</sequence>
<feature type="region of interest" description="Disordered" evidence="5">
    <location>
        <begin position="132"/>
        <end position="155"/>
    </location>
</feature>
<feature type="region of interest" description="Disordered" evidence="5">
    <location>
        <begin position="191"/>
        <end position="210"/>
    </location>
</feature>
<gene>
    <name evidence="9" type="ORF">HD594_002665</name>
</gene>
<dbReference type="EMBL" id="JACHML010000001">
    <property type="protein sequence ID" value="MBB6392352.1"/>
    <property type="molecule type" value="Genomic_DNA"/>
</dbReference>
<feature type="signal peptide" evidence="7">
    <location>
        <begin position="1"/>
        <end position="30"/>
    </location>
</feature>
<organism evidence="9 10">
    <name type="scientific">Microbacterium thalassium</name>
    <dbReference type="NCBI Taxonomy" id="362649"/>
    <lineage>
        <taxon>Bacteria</taxon>
        <taxon>Bacillati</taxon>
        <taxon>Actinomycetota</taxon>
        <taxon>Actinomycetes</taxon>
        <taxon>Micrococcales</taxon>
        <taxon>Microbacteriaceae</taxon>
        <taxon>Microbacterium</taxon>
    </lineage>
</organism>
<feature type="transmembrane region" description="Helical" evidence="6">
    <location>
        <begin position="163"/>
        <end position="184"/>
    </location>
</feature>
<evidence type="ECO:0000256" key="7">
    <source>
        <dbReference type="SAM" id="SignalP"/>
    </source>
</evidence>
<dbReference type="GO" id="GO:0005507">
    <property type="term" value="F:copper ion binding"/>
    <property type="evidence" value="ECO:0007669"/>
    <property type="project" value="InterPro"/>
</dbReference>
<keyword evidence="10" id="KW-1185">Reference proteome</keyword>
<keyword evidence="2" id="KW-0479">Metal-binding</keyword>
<keyword evidence="3 7" id="KW-0732">Signal</keyword>
<dbReference type="RefSeq" id="WP_184751429.1">
    <property type="nucleotide sequence ID" value="NZ_BAAAJR010000011.1"/>
</dbReference>